<gene>
    <name evidence="3" type="ORF">F9Y85_02180</name>
    <name evidence="4" type="ORF">R5H13_11380</name>
</gene>
<dbReference type="AlphaFoldDB" id="A0A8I2GWW2"/>
<dbReference type="Pfam" id="PF16148">
    <property type="entry name" value="DUF4856"/>
    <property type="match status" value="1"/>
</dbReference>
<dbReference type="RefSeq" id="WP_130126130.1">
    <property type="nucleotide sequence ID" value="NZ_CBCSDF010000008.1"/>
</dbReference>
<evidence type="ECO:0000313" key="4">
    <source>
        <dbReference type="EMBL" id="WOX27273.1"/>
    </source>
</evidence>
<dbReference type="InterPro" id="IPR032331">
    <property type="entry name" value="DUF4856"/>
</dbReference>
<protein>
    <submittedName>
        <fullName evidence="3">DUF4856 domain-containing protein</fullName>
    </submittedName>
</protein>
<keyword evidence="6" id="KW-1185">Reference proteome</keyword>
<feature type="region of interest" description="Disordered" evidence="1">
    <location>
        <begin position="24"/>
        <end position="47"/>
    </location>
</feature>
<feature type="chain" id="PRO_5034537599" evidence="2">
    <location>
        <begin position="22"/>
        <end position="608"/>
    </location>
</feature>
<keyword evidence="2" id="KW-0732">Signal</keyword>
<proteinExistence type="predicted"/>
<reference evidence="4 6" key="2">
    <citation type="submission" date="2023-10" db="EMBL/GenBank/DDBJ databases">
        <title>To unveil natural product biosynthetic capacity in Pseudoalteromonas.</title>
        <authorList>
            <person name="Wang J."/>
        </authorList>
    </citation>
    <scope>NUCLEOTIDE SEQUENCE [LARGE SCALE GENOMIC DNA]</scope>
    <source>
        <strain evidence="4 6">DSM 15914</strain>
    </source>
</reference>
<evidence type="ECO:0000256" key="2">
    <source>
        <dbReference type="SAM" id="SignalP"/>
    </source>
</evidence>
<dbReference type="Proteomes" id="UP001304419">
    <property type="component" value="Chromosome 1"/>
</dbReference>
<organism evidence="3 5">
    <name type="scientific">Pseudoalteromonas maricaloris</name>
    <dbReference type="NCBI Taxonomy" id="184924"/>
    <lineage>
        <taxon>Bacteria</taxon>
        <taxon>Pseudomonadati</taxon>
        <taxon>Pseudomonadota</taxon>
        <taxon>Gammaproteobacteria</taxon>
        <taxon>Alteromonadales</taxon>
        <taxon>Pseudoalteromonadaceae</taxon>
        <taxon>Pseudoalteromonas</taxon>
    </lineage>
</organism>
<dbReference type="EMBL" id="CP137578">
    <property type="protein sequence ID" value="WOX27273.1"/>
    <property type="molecule type" value="Genomic_DNA"/>
</dbReference>
<feature type="signal peptide" evidence="2">
    <location>
        <begin position="1"/>
        <end position="21"/>
    </location>
</feature>
<name>A0A8I2GWW2_9GAMM</name>
<evidence type="ECO:0000256" key="1">
    <source>
        <dbReference type="SAM" id="MobiDB-lite"/>
    </source>
</evidence>
<reference evidence="3" key="1">
    <citation type="submission" date="2019-10" db="EMBL/GenBank/DDBJ databases">
        <authorList>
            <person name="Paulsen S."/>
        </authorList>
    </citation>
    <scope>NUCLEOTIDE SEQUENCE</scope>
    <source>
        <strain evidence="3">LMG 19692</strain>
    </source>
</reference>
<evidence type="ECO:0000313" key="5">
    <source>
        <dbReference type="Proteomes" id="UP000646877"/>
    </source>
</evidence>
<evidence type="ECO:0000313" key="3">
    <source>
        <dbReference type="EMBL" id="NLR20142.1"/>
    </source>
</evidence>
<dbReference type="EMBL" id="WEIA01000001">
    <property type="protein sequence ID" value="NLR20142.1"/>
    <property type="molecule type" value="Genomic_DNA"/>
</dbReference>
<dbReference type="Proteomes" id="UP000646877">
    <property type="component" value="Unassembled WGS sequence"/>
</dbReference>
<dbReference type="PROSITE" id="PS51257">
    <property type="entry name" value="PROKAR_LIPOPROTEIN"/>
    <property type="match status" value="1"/>
</dbReference>
<accession>A0A8I2GWW2</accession>
<evidence type="ECO:0000313" key="6">
    <source>
        <dbReference type="Proteomes" id="UP001304419"/>
    </source>
</evidence>
<sequence>MALKKSLLTTAILAATLGLTACGGSSSNSNDNDDNNTTPPPATNAAPTITVDSASVSEDTLGAAVANISFSDDSDEVSALTLTISDNRFEIVDGAVKLKAANALNFEQVEGGKVSVTITATDSKGEKTEVEAEIAVQQIAEENKAGVNRYAFNNTQGESSVSYSGQIARHAAMVHIKSLMGKLNNETVGNAAEQKTAEAAITEIKTFLMPTDTVVLDETLDFAVAANAAQTTLGQISSSLKNVAGEGGKIAGRDTSNMHKAWEEDGVMAGWVNFGTQPKTPEGLALHYLDLLQAQLQQFENGSTIKAEHNGTAITLNKLYVTPEGLDLAQLMQKHLNGAVSLSQGADDYLDDLLIGEKSADNATLADGKSYTELEHKFDEGYGYFGAAVDYLDYTDDELSAKGGREAYASGYHDLDNDGEIDLLSEFNFGNSTNAAKRDRGTKSNANPTDFSAEAQLAFIEARKLINANVGTNVAQWSDEDKARLEALRNQALLAWEKSIAATVVHYINDTISNDDGDLDDIASGDFDADQFYAVAKHWSEMKGFALNFQFNPFSPVTDADFVKIHELMGDKPEFAADKVEAYKTALLEAREIIATAYDFDAENVASW</sequence>